<gene>
    <name evidence="1" type="ORF">PROH_05185</name>
</gene>
<dbReference type="EMBL" id="AJTX02000003">
    <property type="protein sequence ID" value="KKJ00683.1"/>
    <property type="molecule type" value="Genomic_DNA"/>
</dbReference>
<protein>
    <submittedName>
        <fullName evidence="1">Uncharacterized protein</fullName>
    </submittedName>
</protein>
<evidence type="ECO:0000313" key="1">
    <source>
        <dbReference type="EMBL" id="KKJ00683.1"/>
    </source>
</evidence>
<keyword evidence="2" id="KW-1185">Reference proteome</keyword>
<proteinExistence type="predicted"/>
<evidence type="ECO:0000313" key="2">
    <source>
        <dbReference type="Proteomes" id="UP000034681"/>
    </source>
</evidence>
<name>A0A0M2Q041_PROHO</name>
<comment type="caution">
    <text evidence="1">The sequence shown here is derived from an EMBL/GenBank/DDBJ whole genome shotgun (WGS) entry which is preliminary data.</text>
</comment>
<accession>A0A0M2Q041</accession>
<dbReference type="AlphaFoldDB" id="A0A0M2Q041"/>
<sequence length="99" mass="11728">MEFILGFITAIVIGLIFKLFRAKNSERKYQSNIFLFKRVTERGEADTELRKKLISMLGGDEKKAEMLVARKRFGKEGKYSENYCWWLAIRELEQTENKK</sequence>
<dbReference type="RefSeq" id="WP_017714551.1">
    <property type="nucleotide sequence ID" value="NZ_KB235944.1"/>
</dbReference>
<organism evidence="1 2">
    <name type="scientific">Prochlorothrix hollandica PCC 9006 = CALU 1027</name>
    <dbReference type="NCBI Taxonomy" id="317619"/>
    <lineage>
        <taxon>Bacteria</taxon>
        <taxon>Bacillati</taxon>
        <taxon>Cyanobacteriota</taxon>
        <taxon>Cyanophyceae</taxon>
        <taxon>Prochlorotrichales</taxon>
        <taxon>Prochlorotrichaceae</taxon>
        <taxon>Prochlorothrix</taxon>
    </lineage>
</organism>
<dbReference type="Proteomes" id="UP000034681">
    <property type="component" value="Unassembled WGS sequence"/>
</dbReference>
<dbReference type="OrthoDB" id="486403at2"/>
<reference evidence="1" key="1">
    <citation type="submission" date="2012-04" db="EMBL/GenBank/DDBJ databases">
        <authorList>
            <person name="Borisov I.G."/>
            <person name="Ivanikova N.V."/>
            <person name="Pinevich A.V."/>
        </authorList>
    </citation>
    <scope>NUCLEOTIDE SEQUENCE</scope>
    <source>
        <strain evidence="1">CALU 1027</strain>
    </source>
</reference>